<evidence type="ECO:0000256" key="10">
    <source>
        <dbReference type="SAM" id="MobiDB-lite"/>
    </source>
</evidence>
<dbReference type="Pfam" id="PF00759">
    <property type="entry name" value="Glyco_hydro_9"/>
    <property type="match status" value="1"/>
</dbReference>
<dbReference type="GO" id="GO:0030245">
    <property type="term" value="P:cellulose catabolic process"/>
    <property type="evidence" value="ECO:0007669"/>
    <property type="project" value="UniProtKB-KW"/>
</dbReference>
<evidence type="ECO:0000256" key="7">
    <source>
        <dbReference type="ARBA" id="ARBA00023326"/>
    </source>
</evidence>
<dbReference type="GeneID" id="117642504"/>
<keyword evidence="7 8" id="KW-0624">Polysaccharide degradation</keyword>
<feature type="region of interest" description="Disordered" evidence="10">
    <location>
        <begin position="39"/>
        <end position="78"/>
    </location>
</feature>
<dbReference type="KEGG" id="tpal:117642504"/>
<evidence type="ECO:0000313" key="13">
    <source>
        <dbReference type="RefSeq" id="XP_034236643.1"/>
    </source>
</evidence>
<gene>
    <name evidence="13" type="primary">LOC117642504</name>
</gene>
<evidence type="ECO:0000256" key="1">
    <source>
        <dbReference type="ARBA" id="ARBA00000966"/>
    </source>
</evidence>
<feature type="domain" description="Glycoside hydrolase family 9" evidence="11">
    <location>
        <begin position="188"/>
        <end position="607"/>
    </location>
</feature>
<dbReference type="PANTHER" id="PTHR22298">
    <property type="entry name" value="ENDO-1,4-BETA-GLUCANASE"/>
    <property type="match status" value="1"/>
</dbReference>
<dbReference type="InterPro" id="IPR001701">
    <property type="entry name" value="Glyco_hydro_9"/>
</dbReference>
<dbReference type="InterPro" id="IPR033126">
    <property type="entry name" value="Glyco_hydro_9_Asp/Glu_AS"/>
</dbReference>
<dbReference type="Gene3D" id="1.50.10.10">
    <property type="match status" value="1"/>
</dbReference>
<comment type="similarity">
    <text evidence="2 8 9">Belongs to the glycosyl hydrolase 9 (cellulase E) family.</text>
</comment>
<protein>
    <recommendedName>
        <fullName evidence="9">Endoglucanase</fullName>
        <ecNumber evidence="9">3.2.1.4</ecNumber>
    </recommendedName>
</protein>
<keyword evidence="5 8" id="KW-0119">Carbohydrate metabolism</keyword>
<dbReference type="InParanoid" id="A0A6P8YAH2"/>
<feature type="region of interest" description="Disordered" evidence="10">
    <location>
        <begin position="96"/>
        <end position="117"/>
    </location>
</feature>
<feature type="compositionally biased region" description="Low complexity" evidence="10">
    <location>
        <begin position="43"/>
        <end position="78"/>
    </location>
</feature>
<keyword evidence="12" id="KW-1185">Reference proteome</keyword>
<dbReference type="RefSeq" id="XP_034236643.1">
    <property type="nucleotide sequence ID" value="XM_034380752.1"/>
</dbReference>
<evidence type="ECO:0000256" key="9">
    <source>
        <dbReference type="RuleBase" id="RU361166"/>
    </source>
</evidence>
<dbReference type="InterPro" id="IPR012341">
    <property type="entry name" value="6hp_glycosidase-like_sf"/>
</dbReference>
<feature type="signal peptide" evidence="9">
    <location>
        <begin position="1"/>
        <end position="20"/>
    </location>
</feature>
<name>A0A6P8YAH2_THRPL</name>
<dbReference type="Proteomes" id="UP000515158">
    <property type="component" value="Unplaced"/>
</dbReference>
<sequence length="625" mass="67459">MHSARLLVVGVLLLALSAVGAPPPSGPLRVEEAVSIPMSTDDASSAPSSSSTASSASASSLPASSTTASSTTASSTTASITTASITTASSASASSITVSSTTASSTTASSTTASSTTASNVFDSVQAGVESFSLLRDAPSSPGGEGVHAAVTAPRSWLHRVRYSHDGSLGGSPPAPRAANNATATYDYDEVLRLSLLFYEAQRSGRLPADNRVAWRGDSALDDRGQRGEDLSGGYYDAGDFVKFSFTMASTTTLLAWGLAAYGDAYRAAGQWRQAEGAVRWAADYFIRCHVSPDELYGQVGDFSLDHRYWGRPEELNMTRPAYKIDREHPGSDLAGETAAALAAVAVVTRDSDPDYSALCLLHARQLYRFATQHRGLYHQAIKGAAQYYESTDYGDELAWAAAWLYRATKESVFLDEAEHHYTQFLLRDRPAEFFYNRKVAGVQVLLAQLTGLQEYRDAARAFCDHSVLHQKRTPKGLLYVEKSGTLCHAANIAFVCLQAADAGIQPEQYRDFARRQIHYMLGDAGRSFVVGFGRRWPTQPHHAASSCPDRPAVCDWGALARPAPNPQVLYGALVSGPDENDFYEDIRREYIYNEVTLDYNAGFQSAVAGLRQLQLRAQANETAR</sequence>
<reference evidence="13" key="1">
    <citation type="submission" date="2025-08" db="UniProtKB">
        <authorList>
            <consortium name="RefSeq"/>
        </authorList>
    </citation>
    <scope>IDENTIFICATION</scope>
    <source>
        <tissue evidence="13">Total insect</tissue>
    </source>
</reference>
<dbReference type="EC" id="3.2.1.4" evidence="9"/>
<accession>A0A6P8YAH2</accession>
<keyword evidence="3 8" id="KW-0378">Hydrolase</keyword>
<dbReference type="GO" id="GO:0008810">
    <property type="term" value="F:cellulase activity"/>
    <property type="evidence" value="ECO:0007669"/>
    <property type="project" value="UniProtKB-EC"/>
</dbReference>
<feature type="active site" evidence="8">
    <location>
        <position position="586"/>
    </location>
</feature>
<evidence type="ECO:0000256" key="5">
    <source>
        <dbReference type="ARBA" id="ARBA00023277"/>
    </source>
</evidence>
<evidence type="ECO:0000313" key="12">
    <source>
        <dbReference type="Proteomes" id="UP000515158"/>
    </source>
</evidence>
<dbReference type="OrthoDB" id="10257085at2759"/>
<dbReference type="AlphaFoldDB" id="A0A6P8YAH2"/>
<dbReference type="SUPFAM" id="SSF48208">
    <property type="entry name" value="Six-hairpin glycosidases"/>
    <property type="match status" value="1"/>
</dbReference>
<feature type="chain" id="PRO_5028504595" description="Endoglucanase" evidence="9">
    <location>
        <begin position="21"/>
        <end position="625"/>
    </location>
</feature>
<evidence type="ECO:0000256" key="6">
    <source>
        <dbReference type="ARBA" id="ARBA00023295"/>
    </source>
</evidence>
<evidence type="ECO:0000256" key="8">
    <source>
        <dbReference type="PROSITE-ProRule" id="PRU10060"/>
    </source>
</evidence>
<evidence type="ECO:0000256" key="3">
    <source>
        <dbReference type="ARBA" id="ARBA00022801"/>
    </source>
</evidence>
<dbReference type="PROSITE" id="PS00698">
    <property type="entry name" value="GH9_3"/>
    <property type="match status" value="1"/>
</dbReference>
<comment type="catalytic activity">
    <reaction evidence="1 9">
        <text>Endohydrolysis of (1-&gt;4)-beta-D-glucosidic linkages in cellulose, lichenin and cereal beta-D-glucans.</text>
        <dbReference type="EC" id="3.2.1.4"/>
    </reaction>
</comment>
<evidence type="ECO:0000259" key="11">
    <source>
        <dbReference type="Pfam" id="PF00759"/>
    </source>
</evidence>
<evidence type="ECO:0000256" key="2">
    <source>
        <dbReference type="ARBA" id="ARBA00007072"/>
    </source>
</evidence>
<keyword evidence="9" id="KW-0732">Signal</keyword>
<proteinExistence type="inferred from homology"/>
<organism evidence="13">
    <name type="scientific">Thrips palmi</name>
    <name type="common">Melon thrips</name>
    <dbReference type="NCBI Taxonomy" id="161013"/>
    <lineage>
        <taxon>Eukaryota</taxon>
        <taxon>Metazoa</taxon>
        <taxon>Ecdysozoa</taxon>
        <taxon>Arthropoda</taxon>
        <taxon>Hexapoda</taxon>
        <taxon>Insecta</taxon>
        <taxon>Pterygota</taxon>
        <taxon>Neoptera</taxon>
        <taxon>Paraneoptera</taxon>
        <taxon>Thysanoptera</taxon>
        <taxon>Terebrantia</taxon>
        <taxon>Thripoidea</taxon>
        <taxon>Thripidae</taxon>
        <taxon>Thrips</taxon>
    </lineage>
</organism>
<feature type="active site" evidence="8">
    <location>
        <position position="595"/>
    </location>
</feature>
<dbReference type="InterPro" id="IPR008928">
    <property type="entry name" value="6-hairpin_glycosidase_sf"/>
</dbReference>
<keyword evidence="4 9" id="KW-0136">Cellulose degradation</keyword>
<keyword evidence="6 8" id="KW-0326">Glycosidase</keyword>
<evidence type="ECO:0000256" key="4">
    <source>
        <dbReference type="ARBA" id="ARBA00023001"/>
    </source>
</evidence>